<keyword evidence="2" id="KW-1185">Reference proteome</keyword>
<protein>
    <submittedName>
        <fullName evidence="1">DUF1934 domain-containing protein</fullName>
    </submittedName>
</protein>
<dbReference type="InterPro" id="IPR012674">
    <property type="entry name" value="Calycin"/>
</dbReference>
<dbReference type="InterPro" id="IPR015231">
    <property type="entry name" value="DUF1934"/>
</dbReference>
<reference evidence="1" key="2">
    <citation type="journal article" date="2023" name="Curr. Microbiol.">
        <title>Granulicatella seriolae sp. nov., a Novel Facultative Anaerobe Isolated from Yellowtail Marine Fish.</title>
        <authorList>
            <person name="Lee M."/>
            <person name="Choi Y.J."/>
            <person name="Farooq A."/>
            <person name="Jeong J.B."/>
            <person name="Jung M.Y."/>
        </authorList>
    </citation>
    <scope>NUCLEOTIDE SEQUENCE</scope>
    <source>
        <strain evidence="1">S8</strain>
    </source>
</reference>
<sequence>MTQSNGITGQIEVVTIIVQDGQRQVTTSKAPVTIHQKNQLFFIRYTESETQAQVLIKSDLRNNLVLVRKSPHINRMSFQKGSQTQISYQTAAGFMELDCTTSHLQARRKANDQLIGLEWSYQLHQEKEILGDYQVKLHFML</sequence>
<evidence type="ECO:0000313" key="2">
    <source>
        <dbReference type="Proteomes" id="UP001059480"/>
    </source>
</evidence>
<organism evidence="1 2">
    <name type="scientific">Granulicatella seriolae</name>
    <dbReference type="NCBI Taxonomy" id="2967226"/>
    <lineage>
        <taxon>Bacteria</taxon>
        <taxon>Bacillati</taxon>
        <taxon>Bacillota</taxon>
        <taxon>Bacilli</taxon>
        <taxon>Lactobacillales</taxon>
        <taxon>Carnobacteriaceae</taxon>
        <taxon>Granulicatella</taxon>
    </lineage>
</organism>
<proteinExistence type="predicted"/>
<comment type="caution">
    <text evidence="1">The sequence shown here is derived from an EMBL/GenBank/DDBJ whole genome shotgun (WGS) entry which is preliminary data.</text>
</comment>
<evidence type="ECO:0000313" key="1">
    <source>
        <dbReference type="EMBL" id="MCQ9210202.1"/>
    </source>
</evidence>
<dbReference type="Gene3D" id="2.40.128.20">
    <property type="match status" value="1"/>
</dbReference>
<dbReference type="RefSeq" id="WP_256945315.1">
    <property type="nucleotide sequence ID" value="NZ_JANHNZ010000005.1"/>
</dbReference>
<dbReference type="SUPFAM" id="SSF50814">
    <property type="entry name" value="Lipocalins"/>
    <property type="match status" value="1"/>
</dbReference>
<dbReference type="Proteomes" id="UP001059480">
    <property type="component" value="Unassembled WGS sequence"/>
</dbReference>
<reference evidence="1" key="1">
    <citation type="submission" date="2022-07" db="EMBL/GenBank/DDBJ databases">
        <authorList>
            <person name="Jung M.-Y."/>
            <person name="Lee M."/>
        </authorList>
    </citation>
    <scope>NUCLEOTIDE SEQUENCE</scope>
    <source>
        <strain evidence="1">S8</strain>
    </source>
</reference>
<dbReference type="Pfam" id="PF09148">
    <property type="entry name" value="DUF1934"/>
    <property type="match status" value="1"/>
</dbReference>
<accession>A0ABT1WNU9</accession>
<dbReference type="EMBL" id="JANHNZ010000005">
    <property type="protein sequence ID" value="MCQ9210202.1"/>
    <property type="molecule type" value="Genomic_DNA"/>
</dbReference>
<reference evidence="1" key="3">
    <citation type="journal article" date="2023" name="Microbiol. Resour. Announc.">
        <title>Draft Genome Sequence of Granulicatella sp. Strain S8, Isolated from a Marine Fish, Seriola quinqueradiata.</title>
        <authorList>
            <person name="Lee M."/>
            <person name="Farooq A."/>
            <person name="Jeong J.B."/>
            <person name="Jung M.Y."/>
        </authorList>
    </citation>
    <scope>NUCLEOTIDE SEQUENCE</scope>
    <source>
        <strain evidence="1">S8</strain>
    </source>
</reference>
<name>A0ABT1WNU9_9LACT</name>
<gene>
    <name evidence="1" type="ORF">NPA36_06530</name>
</gene>